<gene>
    <name evidence="2" type="ORF">I532_00230</name>
</gene>
<dbReference type="PATRIC" id="fig|1300222.3.peg.48"/>
<dbReference type="OrthoDB" id="368706at2"/>
<comment type="caution">
    <text evidence="2">The sequence shown here is derived from an EMBL/GenBank/DDBJ whole genome shotgun (WGS) entry which is preliminary data.</text>
</comment>
<keyword evidence="3" id="KW-1185">Reference proteome</keyword>
<evidence type="ECO:0000313" key="3">
    <source>
        <dbReference type="Proteomes" id="UP000012081"/>
    </source>
</evidence>
<feature type="chain" id="PRO_5038522859" description="SLH domain-containing protein" evidence="1">
    <location>
        <begin position="25"/>
        <end position="450"/>
    </location>
</feature>
<evidence type="ECO:0000256" key="1">
    <source>
        <dbReference type="SAM" id="SignalP"/>
    </source>
</evidence>
<feature type="signal peptide" evidence="1">
    <location>
        <begin position="1"/>
        <end position="24"/>
    </location>
</feature>
<dbReference type="EMBL" id="APBN01000001">
    <property type="protein sequence ID" value="EMT53986.1"/>
    <property type="molecule type" value="Genomic_DNA"/>
</dbReference>
<evidence type="ECO:0000313" key="2">
    <source>
        <dbReference type="EMBL" id="EMT53986.1"/>
    </source>
</evidence>
<organism evidence="2 3">
    <name type="scientific">Brevibacillus borstelensis AK1</name>
    <dbReference type="NCBI Taxonomy" id="1300222"/>
    <lineage>
        <taxon>Bacteria</taxon>
        <taxon>Bacillati</taxon>
        <taxon>Bacillota</taxon>
        <taxon>Bacilli</taxon>
        <taxon>Bacillales</taxon>
        <taxon>Paenibacillaceae</taxon>
        <taxon>Brevibacillus</taxon>
    </lineage>
</organism>
<accession>M8E3X4</accession>
<dbReference type="Proteomes" id="UP000012081">
    <property type="component" value="Unassembled WGS sequence"/>
</dbReference>
<reference evidence="2 3" key="1">
    <citation type="submission" date="2013-03" db="EMBL/GenBank/DDBJ databases">
        <title>Assembly of a new bacterial strain Brevibacillus borstelensis AK1.</title>
        <authorList>
            <person name="Rajan I."/>
            <person name="PoliReddy D."/>
            <person name="Sugumar T."/>
            <person name="Rathinam K."/>
            <person name="Alqarawi S."/>
            <person name="Khalil A.B."/>
            <person name="Sivakumar N."/>
        </authorList>
    </citation>
    <scope>NUCLEOTIDE SEQUENCE [LARGE SCALE GENOMIC DNA]</scope>
    <source>
        <strain evidence="2 3">AK1</strain>
    </source>
</reference>
<proteinExistence type="predicted"/>
<protein>
    <recommendedName>
        <fullName evidence="4">SLH domain-containing protein</fullName>
    </recommendedName>
</protein>
<sequence length="450" mass="49373">MNKGRTIKQAAAGAVLLTALAVTAGTQVYAAPASTSSLAVQATAVQTSAPQPTSVKDAAAYITKRYGITLSGTITKQQFEKALETLLASSSIAVNSDGANHSFFPKGSTSNKLLAWEAISASVKAADLKELAHTYSDEKISVAWDAAGLTYKAGEGIAKEAAQEVAVAFDTGFLSAKDLSGIKLEANVSAELAYQLLNKVAEFHGEQQNFLGTISDDDIFGKLVQAWNESQLIRTEELQKTVDEGLKQNLITGYNLKDTQFDPHFDPARTITYGHSDIVHAVQLVGLLRSEGIAAKVQLEPKTSAFVYLKEWGEPVQTDDYQVVPIDNGNHIAYAKEYDLSLEFATVEEKEKFQPLVLKYAKRNQEDMTGLLKSSWWQPLYYSLTKLDEYPVITNNVLKKGRYLAQTFTLNEDSAKVVSGLKKINPSASVETYQFWVDQPFYNYLKGDYK</sequence>
<keyword evidence="1" id="KW-0732">Signal</keyword>
<dbReference type="RefSeq" id="WP_003385645.1">
    <property type="nucleotide sequence ID" value="NZ_APBN01000001.1"/>
</dbReference>
<name>M8E3X4_9BACL</name>
<dbReference type="AlphaFoldDB" id="M8E3X4"/>
<evidence type="ECO:0008006" key="4">
    <source>
        <dbReference type="Google" id="ProtNLM"/>
    </source>
</evidence>